<keyword evidence="1" id="KW-0812">Transmembrane</keyword>
<keyword evidence="3" id="KW-1185">Reference proteome</keyword>
<keyword evidence="1" id="KW-0472">Membrane</keyword>
<organism evidence="2 3">
    <name type="scientific">Rhodoplanes tepidamans</name>
    <name type="common">Rhodoplanes cryptolactis</name>
    <dbReference type="NCBI Taxonomy" id="200616"/>
    <lineage>
        <taxon>Bacteria</taxon>
        <taxon>Pseudomonadati</taxon>
        <taxon>Pseudomonadota</taxon>
        <taxon>Alphaproteobacteria</taxon>
        <taxon>Hyphomicrobiales</taxon>
        <taxon>Nitrobacteraceae</taxon>
        <taxon>Rhodoplanes</taxon>
    </lineage>
</organism>
<gene>
    <name evidence="2" type="ORF">PQJ73_23040</name>
</gene>
<feature type="transmembrane region" description="Helical" evidence="1">
    <location>
        <begin position="18"/>
        <end position="38"/>
    </location>
</feature>
<feature type="transmembrane region" description="Helical" evidence="1">
    <location>
        <begin position="376"/>
        <end position="401"/>
    </location>
</feature>
<protein>
    <recommendedName>
        <fullName evidence="4">AAT family amino acid transporter</fullName>
    </recommendedName>
</protein>
<feature type="transmembrane region" description="Helical" evidence="1">
    <location>
        <begin position="106"/>
        <end position="132"/>
    </location>
</feature>
<sequence>MTDAISTRAERFQISGKLSIGATGVLLCFAFAVIYWPLWGTLAKWFIGFTAAEGLASADPALARKFVGVFAEGTFFWCAICAWIWQTLIFGNYGKYRFGTAQPLAGVWYTGVSVVCGIAGFLALVGLIGLWWTPFNLRILLAPRTPDELKLALEGWEASNFYVLPVIIAQIPFVSLFQKKPWAGKVPPPLDGVGLMATSTAVALIVWMALFVPSFFHLDMGGHRIVAQPLGSWPQVLAFCQGFIFWFLIPAEGGEGYPYKAITGRQPWMGLSGLAIALVCGGIAMPEFYAWLARSFQINPGVNPYVTAASLELSLIVTMLCWHHLFDDYPGPDLVADVRLRVAVRVVIWLVLGTVFGFGWLHAYTLLPFAGNDLGLGIPMMGVLAGQFALLMVFLVFNTFFDKWPVVRRKAG</sequence>
<feature type="transmembrane region" description="Helical" evidence="1">
    <location>
        <begin position="342"/>
        <end position="364"/>
    </location>
</feature>
<comment type="caution">
    <text evidence="2">The sequence shown here is derived from an EMBL/GenBank/DDBJ whole genome shotgun (WGS) entry which is preliminary data.</text>
</comment>
<reference evidence="2" key="2">
    <citation type="submission" date="2023-02" db="EMBL/GenBank/DDBJ databases">
        <authorList>
            <person name="Rayyan A."/>
            <person name="Meyer T."/>
            <person name="Kyndt J.A."/>
        </authorList>
    </citation>
    <scope>NUCLEOTIDE SEQUENCE</scope>
    <source>
        <strain evidence="2">DSM 9987</strain>
    </source>
</reference>
<dbReference type="Proteomes" id="UP001165652">
    <property type="component" value="Unassembled WGS sequence"/>
</dbReference>
<evidence type="ECO:0000313" key="3">
    <source>
        <dbReference type="Proteomes" id="UP001165652"/>
    </source>
</evidence>
<feature type="transmembrane region" description="Helical" evidence="1">
    <location>
        <begin position="189"/>
        <end position="212"/>
    </location>
</feature>
<feature type="transmembrane region" description="Helical" evidence="1">
    <location>
        <begin position="232"/>
        <end position="249"/>
    </location>
</feature>
<evidence type="ECO:0008006" key="4">
    <source>
        <dbReference type="Google" id="ProtNLM"/>
    </source>
</evidence>
<feature type="transmembrane region" description="Helical" evidence="1">
    <location>
        <begin position="270"/>
        <end position="292"/>
    </location>
</feature>
<evidence type="ECO:0000313" key="2">
    <source>
        <dbReference type="EMBL" id="MDC7788575.1"/>
    </source>
</evidence>
<name>A0ABT5JFU8_RHOTP</name>
<accession>A0ABT5JFU8</accession>
<reference evidence="2" key="1">
    <citation type="journal article" date="2023" name="Microbiol Resour">
        <title>Genome Sequences of Rhodoplanes serenus and Two Thermotolerant Strains, Rhodoplanes tepidamans and 'Rhodoplanes cryptolactis,' Further Refine the Genus.</title>
        <authorList>
            <person name="Rayyan A.A."/>
            <person name="Kyndt J.A."/>
        </authorList>
    </citation>
    <scope>NUCLEOTIDE SEQUENCE</scope>
    <source>
        <strain evidence="2">DSM 9987</strain>
    </source>
</reference>
<dbReference type="RefSeq" id="WP_272779410.1">
    <property type="nucleotide sequence ID" value="NZ_JAQQLI010000047.1"/>
</dbReference>
<evidence type="ECO:0000256" key="1">
    <source>
        <dbReference type="SAM" id="Phobius"/>
    </source>
</evidence>
<proteinExistence type="predicted"/>
<dbReference type="EMBL" id="JAQQLI010000047">
    <property type="protein sequence ID" value="MDC7788575.1"/>
    <property type="molecule type" value="Genomic_DNA"/>
</dbReference>
<keyword evidence="1" id="KW-1133">Transmembrane helix</keyword>
<feature type="transmembrane region" description="Helical" evidence="1">
    <location>
        <begin position="159"/>
        <end position="177"/>
    </location>
</feature>
<feature type="transmembrane region" description="Helical" evidence="1">
    <location>
        <begin position="74"/>
        <end position="94"/>
    </location>
</feature>